<dbReference type="RefSeq" id="WP_188544245.1">
    <property type="nucleotide sequence ID" value="NZ_BMCU01000002.1"/>
</dbReference>
<dbReference type="InterPro" id="IPR012789">
    <property type="entry name" value="Protocat_PcaB-like"/>
</dbReference>
<evidence type="ECO:0000259" key="3">
    <source>
        <dbReference type="SMART" id="SM00998"/>
    </source>
</evidence>
<accession>A0A917FUF5</accession>
<dbReference type="InterPro" id="IPR000362">
    <property type="entry name" value="Fumarate_lyase_fam"/>
</dbReference>
<name>A0A917FUF5_9NOCA</name>
<evidence type="ECO:0000313" key="4">
    <source>
        <dbReference type="EMBL" id="GGG02316.1"/>
    </source>
</evidence>
<keyword evidence="1" id="KW-0456">Lyase</keyword>
<comment type="similarity">
    <text evidence="2">Belongs to the class-II fumarase/aspartase family.</text>
</comment>
<dbReference type="InterPro" id="IPR008948">
    <property type="entry name" value="L-Aspartase-like"/>
</dbReference>
<evidence type="ECO:0000256" key="2">
    <source>
        <dbReference type="ARBA" id="ARBA00034772"/>
    </source>
</evidence>
<dbReference type="EMBL" id="BMCU01000002">
    <property type="protein sequence ID" value="GGG02316.1"/>
    <property type="molecule type" value="Genomic_DNA"/>
</dbReference>
<dbReference type="InterPro" id="IPR020557">
    <property type="entry name" value="Fumarate_lyase_CS"/>
</dbReference>
<dbReference type="InterPro" id="IPR019468">
    <property type="entry name" value="AdenyloSucc_lyase_C"/>
</dbReference>
<dbReference type="Gene3D" id="1.10.40.30">
    <property type="entry name" value="Fumarase/aspartase (C-terminal domain)"/>
    <property type="match status" value="1"/>
</dbReference>
<reference evidence="4" key="2">
    <citation type="submission" date="2020-09" db="EMBL/GenBank/DDBJ databases">
        <authorList>
            <person name="Sun Q."/>
            <person name="Sedlacek I."/>
        </authorList>
    </citation>
    <scope>NUCLEOTIDE SEQUENCE</scope>
    <source>
        <strain evidence="4">CCM 7905</strain>
    </source>
</reference>
<reference evidence="4" key="1">
    <citation type="journal article" date="2014" name="Int. J. Syst. Evol. Microbiol.">
        <title>Complete genome sequence of Corynebacterium casei LMG S-19264T (=DSM 44701T), isolated from a smear-ripened cheese.</title>
        <authorList>
            <consortium name="US DOE Joint Genome Institute (JGI-PGF)"/>
            <person name="Walter F."/>
            <person name="Albersmeier A."/>
            <person name="Kalinowski J."/>
            <person name="Ruckert C."/>
        </authorList>
    </citation>
    <scope>NUCLEOTIDE SEQUENCE</scope>
    <source>
        <strain evidence="4">CCM 7905</strain>
    </source>
</reference>
<comment type="caution">
    <text evidence="4">The sequence shown here is derived from an EMBL/GenBank/DDBJ whole genome shotgun (WGS) entry which is preliminary data.</text>
</comment>
<organism evidence="4 5">
    <name type="scientific">Rhodococcoides trifolii</name>
    <dbReference type="NCBI Taxonomy" id="908250"/>
    <lineage>
        <taxon>Bacteria</taxon>
        <taxon>Bacillati</taxon>
        <taxon>Actinomycetota</taxon>
        <taxon>Actinomycetes</taxon>
        <taxon>Mycobacteriales</taxon>
        <taxon>Nocardiaceae</taxon>
        <taxon>Rhodococcoides</taxon>
    </lineage>
</organism>
<dbReference type="PANTHER" id="PTHR43172">
    <property type="entry name" value="ADENYLOSUCCINATE LYASE"/>
    <property type="match status" value="1"/>
</dbReference>
<dbReference type="Gene3D" id="1.20.200.10">
    <property type="entry name" value="Fumarase/aspartase (Central domain)"/>
    <property type="match status" value="1"/>
</dbReference>
<dbReference type="PROSITE" id="PS00163">
    <property type="entry name" value="FUMARATE_LYASES"/>
    <property type="match status" value="1"/>
</dbReference>
<keyword evidence="5" id="KW-1185">Reference proteome</keyword>
<protein>
    <submittedName>
        <fullName evidence="4">3-carboxy-cis,cis-muconate cycloisomerase</fullName>
    </submittedName>
</protein>
<dbReference type="Pfam" id="PF00206">
    <property type="entry name" value="Lyase_1"/>
    <property type="match status" value="1"/>
</dbReference>
<feature type="domain" description="Adenylosuccinate lyase C-terminal" evidence="3">
    <location>
        <begin position="364"/>
        <end position="433"/>
    </location>
</feature>
<dbReference type="InterPro" id="IPR022761">
    <property type="entry name" value="Fumarate_lyase_N"/>
</dbReference>
<dbReference type="AlphaFoldDB" id="A0A917FUF5"/>
<dbReference type="GO" id="GO:0019619">
    <property type="term" value="P:3,4-dihydroxybenzoate catabolic process"/>
    <property type="evidence" value="ECO:0007669"/>
    <property type="project" value="InterPro"/>
</dbReference>
<sequence>MTTRGRLFDPTFGAADLAYELSDQAWISALLSVEAALSIAAADVGLVGASDADSVAAAASALSRDGRIDVGELGIASAAGGNPVIALVTLLRSEVAPRGVAAASVHPGATSQDVMDTALVLMLRRAGDVILGYATSSVQDALDLAREHRHTPMAARTLGQQALPTTFGAVAAGWAMGLHRATSGLRRALDGLTVQFGGAAGTLAAVHPRGLDMADALARSLGLPQQTVPWHTDRTPFAAVAAALGVLAGAVAKPATDVVLMSATELTEVAEHSPGGSSAMPHKQNPVAAITARAAAQRVPGLVSTVLVSMAHEHQRAAGAWHAEWETLTDLTRLAGGAAARLADCLGGLRVDRESMARNLGVTHGQLLAERVTAALSVLTDDARTIVTEACRLDVPLYENDSITEFLPADRVRQLLDPADYLGHASDIVDRTLASITGSESS</sequence>
<evidence type="ECO:0000313" key="5">
    <source>
        <dbReference type="Proteomes" id="UP000654257"/>
    </source>
</evidence>
<dbReference type="GO" id="GO:0016829">
    <property type="term" value="F:lyase activity"/>
    <property type="evidence" value="ECO:0007669"/>
    <property type="project" value="UniProtKB-KW"/>
</dbReference>
<dbReference type="Proteomes" id="UP000654257">
    <property type="component" value="Unassembled WGS sequence"/>
</dbReference>
<proteinExistence type="inferred from homology"/>
<evidence type="ECO:0000256" key="1">
    <source>
        <dbReference type="ARBA" id="ARBA00023239"/>
    </source>
</evidence>
<dbReference type="SUPFAM" id="SSF48557">
    <property type="entry name" value="L-aspartase-like"/>
    <property type="match status" value="1"/>
</dbReference>
<dbReference type="PANTHER" id="PTHR43172:SF2">
    <property type="entry name" value="ADENYLOSUCCINATE LYASE C-TERMINAL DOMAIN-CONTAINING PROTEIN"/>
    <property type="match status" value="1"/>
</dbReference>
<dbReference type="SMART" id="SM00998">
    <property type="entry name" value="ADSL_C"/>
    <property type="match status" value="1"/>
</dbReference>
<gene>
    <name evidence="4" type="primary">pcaB</name>
    <name evidence="4" type="ORF">GCM10007304_15380</name>
</gene>
<dbReference type="PRINTS" id="PR00149">
    <property type="entry name" value="FUMRATELYASE"/>
</dbReference>
<dbReference type="NCBIfam" id="TIGR02426">
    <property type="entry name" value="protocat_pcaB"/>
    <property type="match status" value="1"/>
</dbReference>